<comment type="caution">
    <text evidence="2">The sequence shown here is derived from an EMBL/GenBank/DDBJ whole genome shotgun (WGS) entry which is preliminary data.</text>
</comment>
<dbReference type="EMBL" id="CADEAL010001102">
    <property type="protein sequence ID" value="CAB1428961.1"/>
    <property type="molecule type" value="Genomic_DNA"/>
</dbReference>
<evidence type="ECO:0000313" key="2">
    <source>
        <dbReference type="EMBL" id="CAB1428961.1"/>
    </source>
</evidence>
<keyword evidence="3" id="KW-1185">Reference proteome</keyword>
<evidence type="ECO:0000256" key="1">
    <source>
        <dbReference type="SAM" id="MobiDB-lite"/>
    </source>
</evidence>
<organism evidence="2 3">
    <name type="scientific">Pleuronectes platessa</name>
    <name type="common">European plaice</name>
    <dbReference type="NCBI Taxonomy" id="8262"/>
    <lineage>
        <taxon>Eukaryota</taxon>
        <taxon>Metazoa</taxon>
        <taxon>Chordata</taxon>
        <taxon>Craniata</taxon>
        <taxon>Vertebrata</taxon>
        <taxon>Euteleostomi</taxon>
        <taxon>Actinopterygii</taxon>
        <taxon>Neopterygii</taxon>
        <taxon>Teleostei</taxon>
        <taxon>Neoteleostei</taxon>
        <taxon>Acanthomorphata</taxon>
        <taxon>Carangaria</taxon>
        <taxon>Pleuronectiformes</taxon>
        <taxon>Pleuronectoidei</taxon>
        <taxon>Pleuronectidae</taxon>
        <taxon>Pleuronectes</taxon>
    </lineage>
</organism>
<sequence length="266" mass="29192">MALYSGSEARHRGVGVSRYGQVQMALSRLSSNRISQNTPVTAGTCAPSQSGAATETNYHRQSNRCRRHGPPPLAGTLQGRAAPHVDVFPPARSSTAVGGGGGARQWQIHHDAAYVTRLREGGGASGVEERRLDERRLLTDLRSVTCFNWQQQVVGSDSFKQEHVGTSARPHRSRPSSPEDLESPRVSTCPAPLLHPEMFEFFRNTSVVRFRYKVQMEQQQLWISSHQQKEERAGSSRAARVLLVLSPLAGGSGSVRSHHVAVERLV</sequence>
<feature type="region of interest" description="Disordered" evidence="1">
    <location>
        <begin position="35"/>
        <end position="65"/>
    </location>
</feature>
<evidence type="ECO:0000313" key="3">
    <source>
        <dbReference type="Proteomes" id="UP001153269"/>
    </source>
</evidence>
<proteinExistence type="predicted"/>
<feature type="compositionally biased region" description="Polar residues" evidence="1">
    <location>
        <begin position="35"/>
        <end position="60"/>
    </location>
</feature>
<dbReference type="AlphaFoldDB" id="A0A9N7UDF0"/>
<gene>
    <name evidence="2" type="ORF">PLEPLA_LOCUS16936</name>
</gene>
<feature type="region of interest" description="Disordered" evidence="1">
    <location>
        <begin position="158"/>
        <end position="186"/>
    </location>
</feature>
<name>A0A9N7UDF0_PLEPL</name>
<accession>A0A9N7UDF0</accession>
<reference evidence="2" key="1">
    <citation type="submission" date="2020-03" db="EMBL/GenBank/DDBJ databases">
        <authorList>
            <person name="Weist P."/>
        </authorList>
    </citation>
    <scope>NUCLEOTIDE SEQUENCE</scope>
</reference>
<dbReference type="Proteomes" id="UP001153269">
    <property type="component" value="Unassembled WGS sequence"/>
</dbReference>
<protein>
    <submittedName>
        <fullName evidence="2">Uncharacterized protein</fullName>
    </submittedName>
</protein>